<keyword evidence="2" id="KW-1185">Reference proteome</keyword>
<evidence type="ECO:0000313" key="1">
    <source>
        <dbReference type="EMBL" id="GAT55759.1"/>
    </source>
</evidence>
<gene>
    <name evidence="1" type="ORF">MCHLO_12489</name>
</gene>
<dbReference type="EMBL" id="DF849130">
    <property type="protein sequence ID" value="GAT55759.1"/>
    <property type="molecule type" value="Genomic_DNA"/>
</dbReference>
<reference evidence="1" key="1">
    <citation type="submission" date="2014-09" db="EMBL/GenBank/DDBJ databases">
        <title>Genome sequence of the luminous mushroom Mycena chlorophos for searching fungal bioluminescence genes.</title>
        <authorList>
            <person name="Tanaka Y."/>
            <person name="Kasuga D."/>
            <person name="Oba Y."/>
            <person name="Hase S."/>
            <person name="Sato K."/>
            <person name="Oba Y."/>
            <person name="Sakakibara Y."/>
        </authorList>
    </citation>
    <scope>NUCLEOTIDE SEQUENCE</scope>
</reference>
<sequence>MTISCGCSPKIRLPFQETDEAYTQNLYRKRSTNPLCSTAPGTRHWRTSRPVLSKLSANTFAKANSRSLTQFTSTRF</sequence>
<proteinExistence type="predicted"/>
<evidence type="ECO:0000313" key="2">
    <source>
        <dbReference type="Proteomes" id="UP000815677"/>
    </source>
</evidence>
<accession>A0ABQ0LXH0</accession>
<name>A0ABQ0LXH0_MYCCL</name>
<protein>
    <submittedName>
        <fullName evidence="1">Uncharacterized protein</fullName>
    </submittedName>
</protein>
<organism evidence="1 2">
    <name type="scientific">Mycena chlorophos</name>
    <name type="common">Agaric fungus</name>
    <name type="synonym">Agaricus chlorophos</name>
    <dbReference type="NCBI Taxonomy" id="658473"/>
    <lineage>
        <taxon>Eukaryota</taxon>
        <taxon>Fungi</taxon>
        <taxon>Dikarya</taxon>
        <taxon>Basidiomycota</taxon>
        <taxon>Agaricomycotina</taxon>
        <taxon>Agaricomycetes</taxon>
        <taxon>Agaricomycetidae</taxon>
        <taxon>Agaricales</taxon>
        <taxon>Marasmiineae</taxon>
        <taxon>Mycenaceae</taxon>
        <taxon>Mycena</taxon>
    </lineage>
</organism>
<dbReference type="Proteomes" id="UP000815677">
    <property type="component" value="Unassembled WGS sequence"/>
</dbReference>